<evidence type="ECO:0000259" key="4">
    <source>
        <dbReference type="SMART" id="SM00822"/>
    </source>
</evidence>
<dbReference type="FunFam" id="3.40.50.720:FF:000084">
    <property type="entry name" value="Short-chain dehydrogenase reductase"/>
    <property type="match status" value="1"/>
</dbReference>
<dbReference type="AlphaFoldDB" id="A0A842HMB4"/>
<dbReference type="SUPFAM" id="SSF51735">
    <property type="entry name" value="NAD(P)-binding Rossmann-fold domains"/>
    <property type="match status" value="1"/>
</dbReference>
<accession>A0A842HMB4</accession>
<dbReference type="PRINTS" id="PR00080">
    <property type="entry name" value="SDRFAMILY"/>
</dbReference>
<dbReference type="InterPro" id="IPR036291">
    <property type="entry name" value="NAD(P)-bd_dom_sf"/>
</dbReference>
<dbReference type="Proteomes" id="UP000545386">
    <property type="component" value="Unassembled WGS sequence"/>
</dbReference>
<organism evidence="5 6">
    <name type="scientific">Pusillimonas minor</name>
    <dbReference type="NCBI Taxonomy" id="2697024"/>
    <lineage>
        <taxon>Bacteria</taxon>
        <taxon>Pseudomonadati</taxon>
        <taxon>Pseudomonadota</taxon>
        <taxon>Betaproteobacteria</taxon>
        <taxon>Burkholderiales</taxon>
        <taxon>Alcaligenaceae</taxon>
        <taxon>Pusillimonas</taxon>
    </lineage>
</organism>
<keyword evidence="6" id="KW-1185">Reference proteome</keyword>
<dbReference type="EMBL" id="JACJUU010000003">
    <property type="protein sequence ID" value="MBC2769396.1"/>
    <property type="molecule type" value="Genomic_DNA"/>
</dbReference>
<dbReference type="Pfam" id="PF13561">
    <property type="entry name" value="adh_short_C2"/>
    <property type="match status" value="1"/>
</dbReference>
<dbReference type="PANTHER" id="PTHR24321:SF8">
    <property type="entry name" value="ESTRADIOL 17-BETA-DEHYDROGENASE 8-RELATED"/>
    <property type="match status" value="1"/>
</dbReference>
<dbReference type="CDD" id="cd05233">
    <property type="entry name" value="SDR_c"/>
    <property type="match status" value="1"/>
</dbReference>
<name>A0A842HMB4_9BURK</name>
<comment type="similarity">
    <text evidence="1">Belongs to the short-chain dehydrogenases/reductases (SDR) family.</text>
</comment>
<dbReference type="GO" id="GO:0016491">
    <property type="term" value="F:oxidoreductase activity"/>
    <property type="evidence" value="ECO:0007669"/>
    <property type="project" value="UniProtKB-KW"/>
</dbReference>
<dbReference type="RefSeq" id="WP_185779133.1">
    <property type="nucleotide sequence ID" value="NZ_JACJUU010000003.1"/>
</dbReference>
<evidence type="ECO:0000256" key="3">
    <source>
        <dbReference type="ARBA" id="ARBA00023027"/>
    </source>
</evidence>
<evidence type="ECO:0000256" key="2">
    <source>
        <dbReference type="ARBA" id="ARBA00023002"/>
    </source>
</evidence>
<dbReference type="PANTHER" id="PTHR24321">
    <property type="entry name" value="DEHYDROGENASES, SHORT CHAIN"/>
    <property type="match status" value="1"/>
</dbReference>
<dbReference type="PRINTS" id="PR00081">
    <property type="entry name" value="GDHRDH"/>
</dbReference>
<dbReference type="InterPro" id="IPR057326">
    <property type="entry name" value="KR_dom"/>
</dbReference>
<evidence type="ECO:0000313" key="5">
    <source>
        <dbReference type="EMBL" id="MBC2769396.1"/>
    </source>
</evidence>
<proteinExistence type="inferred from homology"/>
<dbReference type="PROSITE" id="PS00061">
    <property type="entry name" value="ADH_SHORT"/>
    <property type="match status" value="1"/>
</dbReference>
<protein>
    <submittedName>
        <fullName evidence="5">SDR family oxidoreductase</fullName>
    </submittedName>
</protein>
<dbReference type="InterPro" id="IPR002347">
    <property type="entry name" value="SDR_fam"/>
</dbReference>
<keyword evidence="3" id="KW-0520">NAD</keyword>
<reference evidence="5 6" key="1">
    <citation type="submission" date="2020-08" db="EMBL/GenBank/DDBJ databases">
        <title>Paraeoetvoesia sp. YC-7-48 draft genome sequence.</title>
        <authorList>
            <person name="Yao L."/>
        </authorList>
    </citation>
    <scope>NUCLEOTIDE SEQUENCE [LARGE SCALE GENOMIC DNA]</scope>
    <source>
        <strain evidence="6">YC-7-48</strain>
    </source>
</reference>
<gene>
    <name evidence="5" type="ORF">GTU67_05630</name>
</gene>
<evidence type="ECO:0000313" key="6">
    <source>
        <dbReference type="Proteomes" id="UP000545386"/>
    </source>
</evidence>
<dbReference type="Gene3D" id="3.40.50.720">
    <property type="entry name" value="NAD(P)-binding Rossmann-like Domain"/>
    <property type="match status" value="1"/>
</dbReference>
<sequence length="261" mass="27228">MNATNQASIVPGNLLAGRRVLVTGAARGLGLEFARQALSAGASVVIADILADELQAAAAALKAQGHNVHAVVFDQSNPESIMQCAQHAAELLGGLDGLVNNAAITNSGGKSMVDLQADMFDKVMTVNVRGTWLMTQACLPALKASGQGSVVNLASDTALWGAPNLMAYVASKGAVIAMTRSMARELGNDNITVNAVAPGLTLVEATEYVPQHRHDLYENQRAIQRQQVPDDVSGVVTFLLSGLSRFVTGQLLAVNGGFVMH</sequence>
<dbReference type="SMART" id="SM00822">
    <property type="entry name" value="PKS_KR"/>
    <property type="match status" value="1"/>
</dbReference>
<dbReference type="InterPro" id="IPR020904">
    <property type="entry name" value="Sc_DH/Rdtase_CS"/>
</dbReference>
<keyword evidence="2" id="KW-0560">Oxidoreductase</keyword>
<comment type="caution">
    <text evidence="5">The sequence shown here is derived from an EMBL/GenBank/DDBJ whole genome shotgun (WGS) entry which is preliminary data.</text>
</comment>
<evidence type="ECO:0000256" key="1">
    <source>
        <dbReference type="ARBA" id="ARBA00006484"/>
    </source>
</evidence>
<feature type="domain" description="Ketoreductase" evidence="4">
    <location>
        <begin position="18"/>
        <end position="199"/>
    </location>
</feature>